<dbReference type="PANTHER" id="PTHR19306:SF6">
    <property type="entry name" value="STRUCTURAL MAINTENANCE OF CHROMOSOMES PROTEIN 6"/>
    <property type="match status" value="1"/>
</dbReference>
<evidence type="ECO:0000313" key="14">
    <source>
        <dbReference type="EMBL" id="CAE0272943.1"/>
    </source>
</evidence>
<feature type="coiled-coil region" evidence="12">
    <location>
        <begin position="681"/>
        <end position="715"/>
    </location>
</feature>
<dbReference type="GO" id="GO:0003697">
    <property type="term" value="F:single-stranded DNA binding"/>
    <property type="evidence" value="ECO:0007669"/>
    <property type="project" value="TreeGrafter"/>
</dbReference>
<keyword evidence="11" id="KW-0539">Nucleus</keyword>
<feature type="coiled-coil region" evidence="12">
    <location>
        <begin position="817"/>
        <end position="878"/>
    </location>
</feature>
<evidence type="ECO:0000256" key="6">
    <source>
        <dbReference type="ARBA" id="ARBA00022763"/>
    </source>
</evidence>
<keyword evidence="4" id="KW-0158">Chromosome</keyword>
<dbReference type="GO" id="GO:0035861">
    <property type="term" value="C:site of double-strand break"/>
    <property type="evidence" value="ECO:0007669"/>
    <property type="project" value="TreeGrafter"/>
</dbReference>
<evidence type="ECO:0000256" key="5">
    <source>
        <dbReference type="ARBA" id="ARBA00022741"/>
    </source>
</evidence>
<sequence>MDDEEEEDGTGRTTPYEAGQIMKVYVENFMCHRKFHIDLGRHLNFISGRNGSGKSAIAAAIQLCLGSSARQTGRGSNLGKYIREGSENPAILEITLLNEGPDAFKPAEYGKRIIVQRTISKTGSTYRLLSRDRKLVSSLRSELDKMLKDFNIYVDTPCCILTQEESKRLIHGSAKEKYEFFIKATGLKLLHEEFIAGEKDVEDCVANMARAKPQLQQLKEDFATARTKAQEFEALDHIDEKIRHASAQLFWDEVRSEQTVLDMLKVKLEKHKERVQVAQDDLDNSAELDGTQKDAQIKQLTNAVDGVSRELAEVVEQKRRKEQDGSQITKQIGRSRVQLDTIEQSRKAHKKRLKEVTADLEQEKERLMQDADKAEREIMREIAACEEEINAARQEGSNLENHRKSLQDDQATMQRELKRVGDQTVRDQSELRKFDNELRAAQQSGGRDLVTKFGGPKVADLLNRIKQSQNLFQGPVIGPIGSRVTIREGCEKWSVALETALFSSLRSFIVTTVDDRNRLFNMMKGLQMERYTTIITQAKGPRFTTNIPAMDGALSMVDALNIEDDLVFNCLLDQINMDRVAFVDTEKEISSRFVERVNGEERLKFGLNRILTTKAVTVSYRQGNEASDNNRFHLTNALSTDDTAYIASLQESLQNAQRVFADGQQVQRDLNQRLTATSGEIRRLDDAARTIQNKLRGLDKNKRELDSRLQDAQDAGKIDNTGHLEADIDTIKGNLDTLNFQFDQESAKHQTLEADLKACKTEIGHMEKARRELAEQNDAHAKALTDFLTKCNSNENKVANLKAALEVRKKQLEDFMATAYEKQVENLDEVLRVARENTAQLIEDWRGEPIVLSAKDTKASLERKVKQLQAELAEGKRKANLEGYTAAILADRVNTAKASYYQKKEEFSIIAKNKVSMEEHVLESKQRWEANFMKIRSQTRKFFNEYAGIQGAAGTVEIDPVKEEMSLIVMMDASDRKTLATDVRNLSGGERSYVTLCLLLALGHVTESPFRLMDEYDVFMDEARRNDTLNSIQKHARRPDQNGRQIIVITPNSLANVKTSRVVTIHRMQDPVKQSAHGLQQQTL</sequence>
<dbReference type="GO" id="GO:0030915">
    <property type="term" value="C:Smc5-Smc6 complex"/>
    <property type="evidence" value="ECO:0007669"/>
    <property type="project" value="TreeGrafter"/>
</dbReference>
<dbReference type="InterPro" id="IPR027417">
    <property type="entry name" value="P-loop_NTPase"/>
</dbReference>
<dbReference type="Gene3D" id="1.10.287.1490">
    <property type="match status" value="1"/>
</dbReference>
<keyword evidence="10" id="KW-0234">DNA repair</keyword>
<reference evidence="14" key="1">
    <citation type="submission" date="2021-01" db="EMBL/GenBank/DDBJ databases">
        <authorList>
            <person name="Corre E."/>
            <person name="Pelletier E."/>
            <person name="Niang G."/>
            <person name="Scheremetjew M."/>
            <person name="Finn R."/>
            <person name="Kale V."/>
            <person name="Holt S."/>
            <person name="Cochrane G."/>
            <person name="Meng A."/>
            <person name="Brown T."/>
            <person name="Cohen L."/>
        </authorList>
    </citation>
    <scope>NUCLEOTIDE SEQUENCE</scope>
    <source>
        <strain evidence="14">CCAP 955/1</strain>
    </source>
</reference>
<keyword evidence="6" id="KW-0227">DNA damage</keyword>
<evidence type="ECO:0000256" key="4">
    <source>
        <dbReference type="ARBA" id="ARBA00022454"/>
    </source>
</evidence>
<evidence type="ECO:0000256" key="9">
    <source>
        <dbReference type="ARBA" id="ARBA00023172"/>
    </source>
</evidence>
<evidence type="ECO:0000256" key="10">
    <source>
        <dbReference type="ARBA" id="ARBA00023204"/>
    </source>
</evidence>
<keyword evidence="7" id="KW-0067">ATP-binding</keyword>
<dbReference type="GO" id="GO:0005524">
    <property type="term" value="F:ATP binding"/>
    <property type="evidence" value="ECO:0007669"/>
    <property type="project" value="UniProtKB-KW"/>
</dbReference>
<evidence type="ECO:0000256" key="3">
    <source>
        <dbReference type="ARBA" id="ARBA00006793"/>
    </source>
</evidence>
<evidence type="ECO:0000256" key="8">
    <source>
        <dbReference type="ARBA" id="ARBA00023054"/>
    </source>
</evidence>
<accession>A0A7S3LYV3</accession>
<gene>
    <name evidence="14" type="ORF">SELO1098_LOCUS1769</name>
</gene>
<name>A0A7S3LYV3_9STRA</name>
<keyword evidence="5" id="KW-0547">Nucleotide-binding</keyword>
<comment type="subcellular location">
    <subcellularLocation>
        <location evidence="2">Chromosome</location>
    </subcellularLocation>
    <subcellularLocation>
        <location evidence="1">Nucleus</location>
    </subcellularLocation>
</comment>
<evidence type="ECO:0000259" key="13">
    <source>
        <dbReference type="Pfam" id="PF02463"/>
    </source>
</evidence>
<dbReference type="AlphaFoldDB" id="A0A7S3LYV3"/>
<dbReference type="GO" id="GO:0003684">
    <property type="term" value="F:damaged DNA binding"/>
    <property type="evidence" value="ECO:0007669"/>
    <property type="project" value="TreeGrafter"/>
</dbReference>
<feature type="coiled-coil region" evidence="12">
    <location>
        <begin position="756"/>
        <end position="786"/>
    </location>
</feature>
<keyword evidence="8 12" id="KW-0175">Coiled coil</keyword>
<evidence type="ECO:0000256" key="12">
    <source>
        <dbReference type="SAM" id="Coils"/>
    </source>
</evidence>
<dbReference type="GO" id="GO:0000724">
    <property type="term" value="P:double-strand break repair via homologous recombination"/>
    <property type="evidence" value="ECO:0007669"/>
    <property type="project" value="TreeGrafter"/>
</dbReference>
<evidence type="ECO:0000256" key="1">
    <source>
        <dbReference type="ARBA" id="ARBA00004123"/>
    </source>
</evidence>
<dbReference type="EMBL" id="HBIC01003326">
    <property type="protein sequence ID" value="CAE0272943.1"/>
    <property type="molecule type" value="Transcribed_RNA"/>
</dbReference>
<keyword evidence="9" id="KW-0233">DNA recombination</keyword>
<dbReference type="GO" id="GO:0005634">
    <property type="term" value="C:nucleus"/>
    <property type="evidence" value="ECO:0007669"/>
    <property type="project" value="UniProtKB-SubCell"/>
</dbReference>
<evidence type="ECO:0000256" key="2">
    <source>
        <dbReference type="ARBA" id="ARBA00004286"/>
    </source>
</evidence>
<dbReference type="SUPFAM" id="SSF52540">
    <property type="entry name" value="P-loop containing nucleoside triphosphate hydrolases"/>
    <property type="match status" value="1"/>
</dbReference>
<organism evidence="14">
    <name type="scientific">Spumella elongata</name>
    <dbReference type="NCBI Taxonomy" id="89044"/>
    <lineage>
        <taxon>Eukaryota</taxon>
        <taxon>Sar</taxon>
        <taxon>Stramenopiles</taxon>
        <taxon>Ochrophyta</taxon>
        <taxon>Chrysophyceae</taxon>
        <taxon>Chromulinales</taxon>
        <taxon>Chromulinaceae</taxon>
        <taxon>Spumella</taxon>
    </lineage>
</organism>
<dbReference type="Pfam" id="PF02463">
    <property type="entry name" value="SMC_N"/>
    <property type="match status" value="1"/>
</dbReference>
<evidence type="ECO:0000256" key="7">
    <source>
        <dbReference type="ARBA" id="ARBA00022840"/>
    </source>
</evidence>
<dbReference type="InterPro" id="IPR003395">
    <property type="entry name" value="RecF/RecN/SMC_N"/>
</dbReference>
<dbReference type="PANTHER" id="PTHR19306">
    <property type="entry name" value="STRUCTURAL MAINTENANCE OF CHROMOSOMES 5,6 SMC5, SMC6"/>
    <property type="match status" value="1"/>
</dbReference>
<comment type="similarity">
    <text evidence="3">Belongs to the SMC family. SMC6 subfamily.</text>
</comment>
<feature type="domain" description="RecF/RecN/SMC N-terminal" evidence="13">
    <location>
        <begin position="21"/>
        <end position="1069"/>
    </location>
</feature>
<proteinExistence type="inferred from homology"/>
<feature type="coiled-coil region" evidence="12">
    <location>
        <begin position="261"/>
        <end position="409"/>
    </location>
</feature>
<dbReference type="Gene3D" id="3.40.50.300">
    <property type="entry name" value="P-loop containing nucleotide triphosphate hydrolases"/>
    <property type="match status" value="2"/>
</dbReference>
<protein>
    <recommendedName>
        <fullName evidence="13">RecF/RecN/SMC N-terminal domain-containing protein</fullName>
    </recommendedName>
</protein>
<evidence type="ECO:0000256" key="11">
    <source>
        <dbReference type="ARBA" id="ARBA00023242"/>
    </source>
</evidence>